<dbReference type="EnsemblMetazoa" id="MESCA007285-RA">
    <property type="protein sequence ID" value="MESCA007285-PA"/>
    <property type="gene ID" value="MESCA007285"/>
</dbReference>
<feature type="domain" description="Brix" evidence="2">
    <location>
        <begin position="27"/>
        <end position="109"/>
    </location>
</feature>
<dbReference type="GO" id="GO:0030687">
    <property type="term" value="C:preribosome, large subunit precursor"/>
    <property type="evidence" value="ECO:0007669"/>
    <property type="project" value="TreeGrafter"/>
</dbReference>
<dbReference type="AlphaFoldDB" id="T1GU77"/>
<dbReference type="HOGENOM" id="CLU_2190544_0_0_1"/>
<dbReference type="GO" id="GO:0019843">
    <property type="term" value="F:rRNA binding"/>
    <property type="evidence" value="ECO:0007669"/>
    <property type="project" value="InterPro"/>
</dbReference>
<reference evidence="3" key="2">
    <citation type="submission" date="2015-06" db="UniProtKB">
        <authorList>
            <consortium name="EnsemblMetazoa"/>
        </authorList>
    </citation>
    <scope>IDENTIFICATION</scope>
</reference>
<name>T1GU77_MEGSC</name>
<sequence>MKKKSKSKKRGLQLRERDESKELVQAPHSFVIARGFACPYINDLVKDFRKVLEPFTAANLKEKKNNKIKDYISLAGVFHVSHLCIFNKASNQLSFKVVKTPRGPTLTFK</sequence>
<dbReference type="Proteomes" id="UP000015102">
    <property type="component" value="Unassembled WGS sequence"/>
</dbReference>
<evidence type="ECO:0000313" key="4">
    <source>
        <dbReference type="Proteomes" id="UP000015102"/>
    </source>
</evidence>
<dbReference type="PROSITE" id="PS50833">
    <property type="entry name" value="BRIX"/>
    <property type="match status" value="1"/>
</dbReference>
<dbReference type="InterPro" id="IPR007109">
    <property type="entry name" value="Brix"/>
</dbReference>
<accession>T1GU77</accession>
<feature type="region of interest" description="Disordered" evidence="1">
    <location>
        <begin position="1"/>
        <end position="20"/>
    </location>
</feature>
<dbReference type="PANTHER" id="PTHR12661">
    <property type="entry name" value="PETER PAN-RELATED"/>
    <property type="match status" value="1"/>
</dbReference>
<dbReference type="PANTHER" id="PTHR12661:SF5">
    <property type="entry name" value="SUPPRESSOR OF SWI4 1 HOMOLOG"/>
    <property type="match status" value="1"/>
</dbReference>
<dbReference type="GO" id="GO:0006364">
    <property type="term" value="P:rRNA processing"/>
    <property type="evidence" value="ECO:0007669"/>
    <property type="project" value="InterPro"/>
</dbReference>
<dbReference type="Pfam" id="PF04427">
    <property type="entry name" value="Brix"/>
    <property type="match status" value="1"/>
</dbReference>
<proteinExistence type="predicted"/>
<dbReference type="OMA" id="ACPYIND"/>
<dbReference type="STRING" id="36166.T1GU77"/>
<dbReference type="GO" id="GO:0000027">
    <property type="term" value="P:ribosomal large subunit assembly"/>
    <property type="evidence" value="ECO:0007669"/>
    <property type="project" value="TreeGrafter"/>
</dbReference>
<evidence type="ECO:0000256" key="1">
    <source>
        <dbReference type="SAM" id="MobiDB-lite"/>
    </source>
</evidence>
<evidence type="ECO:0000259" key="2">
    <source>
        <dbReference type="PROSITE" id="PS50833"/>
    </source>
</evidence>
<keyword evidence="4" id="KW-1185">Reference proteome</keyword>
<evidence type="ECO:0000313" key="3">
    <source>
        <dbReference type="EnsemblMetazoa" id="MESCA007285-PA"/>
    </source>
</evidence>
<dbReference type="InterPro" id="IPR045112">
    <property type="entry name" value="PPAN-like"/>
</dbReference>
<protein>
    <recommendedName>
        <fullName evidence="2">Brix domain-containing protein</fullName>
    </recommendedName>
</protein>
<feature type="compositionally biased region" description="Basic residues" evidence="1">
    <location>
        <begin position="1"/>
        <end position="12"/>
    </location>
</feature>
<organism evidence="3 4">
    <name type="scientific">Megaselia scalaris</name>
    <name type="common">Humpbacked fly</name>
    <name type="synonym">Phora scalaris</name>
    <dbReference type="NCBI Taxonomy" id="36166"/>
    <lineage>
        <taxon>Eukaryota</taxon>
        <taxon>Metazoa</taxon>
        <taxon>Ecdysozoa</taxon>
        <taxon>Arthropoda</taxon>
        <taxon>Hexapoda</taxon>
        <taxon>Insecta</taxon>
        <taxon>Pterygota</taxon>
        <taxon>Neoptera</taxon>
        <taxon>Endopterygota</taxon>
        <taxon>Diptera</taxon>
        <taxon>Brachycera</taxon>
        <taxon>Muscomorpha</taxon>
        <taxon>Platypezoidea</taxon>
        <taxon>Phoridae</taxon>
        <taxon>Megaseliini</taxon>
        <taxon>Megaselia</taxon>
    </lineage>
</organism>
<dbReference type="EMBL" id="CAQQ02172696">
    <property type="status" value="NOT_ANNOTATED_CDS"/>
    <property type="molecule type" value="Genomic_DNA"/>
</dbReference>
<reference evidence="4" key="1">
    <citation type="submission" date="2013-02" db="EMBL/GenBank/DDBJ databases">
        <authorList>
            <person name="Hughes D."/>
        </authorList>
    </citation>
    <scope>NUCLEOTIDE SEQUENCE</scope>
    <source>
        <strain>Durham</strain>
        <strain evidence="4">NC isolate 2 -- Noor lab</strain>
    </source>
</reference>